<dbReference type="AlphaFoldDB" id="A0A7W9KQ97"/>
<protein>
    <recommendedName>
        <fullName evidence="4">K Homology domain-containing protein</fullName>
    </recommendedName>
</protein>
<evidence type="ECO:0008006" key="4">
    <source>
        <dbReference type="Google" id="ProtNLM"/>
    </source>
</evidence>
<gene>
    <name evidence="2" type="ORF">BJ998_008005</name>
</gene>
<dbReference type="EMBL" id="JACHIR010000002">
    <property type="protein sequence ID" value="MBB5896746.1"/>
    <property type="molecule type" value="Genomic_DNA"/>
</dbReference>
<keyword evidence="1" id="KW-0694">RNA-binding</keyword>
<sequence length="423" mass="47738">MSDAVELVLDLRGTRATPTNSEEYKQLWDDLEPALHGCALRQRRVHELDGPDGEIRLEVVWLPEGFDRVTPDTVFSVVAVRERPRLHYRCKECQAVGESRYAPFVCTACPSDTRNNRVCDQHVVILDGSLTPTCPEHRPSCRGCGAPAVFRCAGKACRRERAWCAAHRRAHPRDPDVDYCPSCFDEAFPRCEQPHCQDVGTVRCEHFSRSFEQCERRMCTRHAMRWQVFGGERIGLGQCDRHRVRGALDPSEVVFRIITGAALRKSRERLPSLQGFAHTLRRFDPDLATDYPGIRRLLEAEGNTMRGNRAATAALERARHDWDRQLDGAAALHQQGLQLVERLRALVIRNDGQFGHELAAALVLAEYKAARNSRPAMLFVKLRDDLRGRFVGRGGAAIRSYSEQLGVRVQLEGSQRGPGGRSR</sequence>
<dbReference type="PROSITE" id="PS50084">
    <property type="entry name" value="KH_TYPE_1"/>
    <property type="match status" value="1"/>
</dbReference>
<dbReference type="Proteomes" id="UP000585638">
    <property type="component" value="Unassembled WGS sequence"/>
</dbReference>
<organism evidence="2 3">
    <name type="scientific">Kutzneria kofuensis</name>
    <dbReference type="NCBI Taxonomy" id="103725"/>
    <lineage>
        <taxon>Bacteria</taxon>
        <taxon>Bacillati</taxon>
        <taxon>Actinomycetota</taxon>
        <taxon>Actinomycetes</taxon>
        <taxon>Pseudonocardiales</taxon>
        <taxon>Pseudonocardiaceae</taxon>
        <taxon>Kutzneria</taxon>
    </lineage>
</organism>
<evidence type="ECO:0000313" key="3">
    <source>
        <dbReference type="Proteomes" id="UP000585638"/>
    </source>
</evidence>
<proteinExistence type="predicted"/>
<keyword evidence="3" id="KW-1185">Reference proteome</keyword>
<evidence type="ECO:0000256" key="1">
    <source>
        <dbReference type="PROSITE-ProRule" id="PRU00117"/>
    </source>
</evidence>
<accession>A0A7W9KQ97</accession>
<reference evidence="2 3" key="1">
    <citation type="submission" date="2020-08" db="EMBL/GenBank/DDBJ databases">
        <title>Sequencing the genomes of 1000 actinobacteria strains.</title>
        <authorList>
            <person name="Klenk H.-P."/>
        </authorList>
    </citation>
    <scope>NUCLEOTIDE SEQUENCE [LARGE SCALE GENOMIC DNA]</scope>
    <source>
        <strain evidence="2 3">DSM 43851</strain>
    </source>
</reference>
<name>A0A7W9KQ97_9PSEU</name>
<comment type="caution">
    <text evidence="2">The sequence shown here is derived from an EMBL/GenBank/DDBJ whole genome shotgun (WGS) entry which is preliminary data.</text>
</comment>
<dbReference type="GO" id="GO:0003723">
    <property type="term" value="F:RNA binding"/>
    <property type="evidence" value="ECO:0007669"/>
    <property type="project" value="UniProtKB-UniRule"/>
</dbReference>
<evidence type="ECO:0000313" key="2">
    <source>
        <dbReference type="EMBL" id="MBB5896746.1"/>
    </source>
</evidence>
<dbReference type="RefSeq" id="WP_184869259.1">
    <property type="nucleotide sequence ID" value="NZ_BAAAWY010000004.1"/>
</dbReference>